<evidence type="ECO:0000313" key="2">
    <source>
        <dbReference type="Proteomes" id="UP001161704"/>
    </source>
</evidence>
<gene>
    <name evidence="1" type="ORF">N5I20_19460</name>
</gene>
<sequence length="237" mass="26402">MSIAFGPLRGFVVGTVINDTGPIGTIADISGVDYFITPQNWLGEAPPEVGMIVEFNARAVQKGFLAVNIKPINASTLCTPGMSATKLEMIEADRRAERARQHITRLRQLVFDMGYSPEKAILEVFDITPPTGIVIPDGPSDRDLQFMELLTHNRSPKDKHETSRRLCQAFCLSFSALIGFMRGSITYRVALERAERDRQERSRRHSPNSEQGHPISQEGQHEPGMLKKLVTNIMGNK</sequence>
<name>A0A443XEN7_AERCA</name>
<organism evidence="1 2">
    <name type="scientific">Aeromonas caviae</name>
    <name type="common">Aeromonas punctata</name>
    <dbReference type="NCBI Taxonomy" id="648"/>
    <lineage>
        <taxon>Bacteria</taxon>
        <taxon>Pseudomonadati</taxon>
        <taxon>Pseudomonadota</taxon>
        <taxon>Gammaproteobacteria</taxon>
        <taxon>Aeromonadales</taxon>
        <taxon>Aeromonadaceae</taxon>
        <taxon>Aeromonas</taxon>
    </lineage>
</organism>
<evidence type="ECO:0000313" key="1">
    <source>
        <dbReference type="EMBL" id="MDH1507229.1"/>
    </source>
</evidence>
<comment type="caution">
    <text evidence="1">The sequence shown here is derived from an EMBL/GenBank/DDBJ whole genome shotgun (WGS) entry which is preliminary data.</text>
</comment>
<dbReference type="EMBL" id="JAOCIZ010000105">
    <property type="protein sequence ID" value="MDH1507229.1"/>
    <property type="molecule type" value="Genomic_DNA"/>
</dbReference>
<reference evidence="1" key="1">
    <citation type="submission" date="2022-09" db="EMBL/GenBank/DDBJ databases">
        <title>Intensive care unit water sources are persistently colonized with multi-drug resistant bacteria and are the site of extensive horizontal gene transfer of antibiotic resistance genes.</title>
        <authorList>
            <person name="Diorio-Toth L."/>
        </authorList>
    </citation>
    <scope>NUCLEOTIDE SEQUENCE</scope>
    <source>
        <strain evidence="1">GD03710</strain>
    </source>
</reference>
<dbReference type="Proteomes" id="UP001161704">
    <property type="component" value="Unassembled WGS sequence"/>
</dbReference>
<dbReference type="AlphaFoldDB" id="A0A443XEN7"/>
<protein>
    <submittedName>
        <fullName evidence="1">Uncharacterized protein</fullName>
    </submittedName>
</protein>
<dbReference type="RefSeq" id="WP_103829325.1">
    <property type="nucleotide sequence ID" value="NZ_CAWOMG010000199.1"/>
</dbReference>
<proteinExistence type="predicted"/>
<accession>A0A443XEN7</accession>